<accession>U9U8T5</accession>
<reference evidence="1" key="1">
    <citation type="submission" date="2013-07" db="EMBL/GenBank/DDBJ databases">
        <title>The genome of an arbuscular mycorrhizal fungus provides insights into the evolution of the oldest plant symbiosis.</title>
        <authorList>
            <consortium name="DOE Joint Genome Institute"/>
            <person name="Tisserant E."/>
            <person name="Malbreil M."/>
            <person name="Kuo A."/>
            <person name="Kohler A."/>
            <person name="Symeonidi A."/>
            <person name="Balestrini R."/>
            <person name="Charron P."/>
            <person name="Duensing N."/>
            <person name="Frei-dit-Frey N."/>
            <person name="Gianinazzi-Pearson V."/>
            <person name="Gilbert B."/>
            <person name="Handa Y."/>
            <person name="Hijri M."/>
            <person name="Kaul R."/>
            <person name="Kawaguchi M."/>
            <person name="Krajinski F."/>
            <person name="Lammers P."/>
            <person name="Lapierre D."/>
            <person name="Masclaux F.G."/>
            <person name="Murat C."/>
            <person name="Morin E."/>
            <person name="Ndikumana S."/>
            <person name="Pagni M."/>
            <person name="Petitpierre D."/>
            <person name="Requena N."/>
            <person name="Rosikiewicz P."/>
            <person name="Riley R."/>
            <person name="Saito K."/>
            <person name="San Clemente H."/>
            <person name="Shapiro H."/>
            <person name="van Tuinen D."/>
            <person name="Becard G."/>
            <person name="Bonfante P."/>
            <person name="Paszkowski U."/>
            <person name="Shachar-Hill Y."/>
            <person name="Young J.P."/>
            <person name="Sanders I.R."/>
            <person name="Henrissat B."/>
            <person name="Rensing S.A."/>
            <person name="Grigoriev I.V."/>
            <person name="Corradi N."/>
            <person name="Roux C."/>
            <person name="Martin F."/>
        </authorList>
    </citation>
    <scope>NUCLEOTIDE SEQUENCE</scope>
    <source>
        <strain evidence="1">DAOM 197198</strain>
    </source>
</reference>
<evidence type="ECO:0000313" key="1">
    <source>
        <dbReference type="EMBL" id="ESA12001.1"/>
    </source>
</evidence>
<dbReference type="EMBL" id="KI285375">
    <property type="protein sequence ID" value="ESA12001.1"/>
    <property type="molecule type" value="Genomic_DNA"/>
</dbReference>
<sequence>MSMSGNGNRQGIGAHFATFIQDVSLIKKKLYLENCKRLAVLVIQGVRYLIKIDD</sequence>
<dbReference type="AlphaFoldDB" id="U9U8T5"/>
<dbReference type="HOGENOM" id="CLU_3051514_0_0_1"/>
<organism evidence="1">
    <name type="scientific">Rhizophagus irregularis (strain DAOM 181602 / DAOM 197198 / MUCL 43194)</name>
    <name type="common">Arbuscular mycorrhizal fungus</name>
    <name type="synonym">Glomus intraradices</name>
    <dbReference type="NCBI Taxonomy" id="747089"/>
    <lineage>
        <taxon>Eukaryota</taxon>
        <taxon>Fungi</taxon>
        <taxon>Fungi incertae sedis</taxon>
        <taxon>Mucoromycota</taxon>
        <taxon>Glomeromycotina</taxon>
        <taxon>Glomeromycetes</taxon>
        <taxon>Glomerales</taxon>
        <taxon>Glomeraceae</taxon>
        <taxon>Rhizophagus</taxon>
    </lineage>
</organism>
<name>U9U8T5_RHIID</name>
<protein>
    <submittedName>
        <fullName evidence="1">Uncharacterized protein</fullName>
    </submittedName>
</protein>
<gene>
    <name evidence="1" type="ORF">GLOINDRAFT_27631</name>
</gene>
<proteinExistence type="predicted"/>